<feature type="transmembrane region" description="Helical" evidence="5">
    <location>
        <begin position="68"/>
        <end position="88"/>
    </location>
</feature>
<feature type="transmembrane region" description="Helical" evidence="5">
    <location>
        <begin position="12"/>
        <end position="39"/>
    </location>
</feature>
<sequence>MTVGLTVIPQSLAYASIAHVPLQYGLYTSFLGCLIYIFIGSSKDVPFGPTAIVSLMTYRTICEYGPEYAVLLSFLTGATQFVMGILGLSFMIDFVSGPVASGFTSAVALIILTSQVKDLLGIPVTGTVFIETWSSIFRNIHYTRFWDAVLGTVCITSLLTLRIGSKIPLSAIDKNGVKRTKFHIWGSRFLWFISTSRNAILVVICGYMGYYFFEKGNVPFTLIGYVPGGLPQVQIPPFGYEKKEGNKTVYIGLYEMVSTMGSGIVVVPILGLLENIAICKAFAHGKTIDSTQEFLAIGVCNIANSFVQSFPASGSVSRSAVQHFSGSRTPLCGLYTGTIVILALIWFTPCFRFIPRATLASVLIAAVIFMVEVKVIKPMWRSKKKDLIPGLGTFIACLALPLEIGIFLGVGINLLFILHQAARPKITVEQLKTIKGIDYLMITPDRCLIFPSVDYVRNLVTKHSCKKKLPVVIDCSHIYCADYSAACIIEVLTTDFSSRNQLLIFYNLKPSVNAVFEGLSPKDFVVVYDKEILQEMLRSESLVI</sequence>
<dbReference type="SUPFAM" id="SSF52091">
    <property type="entry name" value="SpoIIaa-like"/>
    <property type="match status" value="1"/>
</dbReference>
<comment type="subcellular location">
    <subcellularLocation>
        <location evidence="1">Membrane</location>
        <topology evidence="1">Multi-pass membrane protein</topology>
    </subcellularLocation>
</comment>
<dbReference type="InterPro" id="IPR011547">
    <property type="entry name" value="SLC26A/SulP_dom"/>
</dbReference>
<dbReference type="InterPro" id="IPR002645">
    <property type="entry name" value="STAS_dom"/>
</dbReference>
<feature type="transmembrane region" description="Helical" evidence="5">
    <location>
        <begin position="391"/>
        <end position="418"/>
    </location>
</feature>
<feature type="domain" description="STAS" evidence="7">
    <location>
        <begin position="431"/>
        <end position="528"/>
    </location>
</feature>
<dbReference type="Pfam" id="PF01740">
    <property type="entry name" value="STAS"/>
    <property type="match status" value="1"/>
</dbReference>
<evidence type="ECO:0000259" key="7">
    <source>
        <dbReference type="Pfam" id="PF01740"/>
    </source>
</evidence>
<feature type="transmembrane region" description="Helical" evidence="5">
    <location>
        <begin position="251"/>
        <end position="273"/>
    </location>
</feature>
<evidence type="ECO:0000256" key="2">
    <source>
        <dbReference type="ARBA" id="ARBA00022692"/>
    </source>
</evidence>
<dbReference type="Proteomes" id="UP001516400">
    <property type="component" value="Unassembled WGS sequence"/>
</dbReference>
<feature type="domain" description="SLC26A/SulP transporter" evidence="6">
    <location>
        <begin position="2"/>
        <end position="388"/>
    </location>
</feature>
<evidence type="ECO:0000313" key="8">
    <source>
        <dbReference type="EMBL" id="KAL3273303.1"/>
    </source>
</evidence>
<keyword evidence="9" id="KW-1185">Reference proteome</keyword>
<evidence type="ECO:0008006" key="10">
    <source>
        <dbReference type="Google" id="ProtNLM"/>
    </source>
</evidence>
<evidence type="ECO:0000259" key="6">
    <source>
        <dbReference type="Pfam" id="PF00916"/>
    </source>
</evidence>
<dbReference type="FunFam" id="3.30.750.24:FF:000028">
    <property type="entry name" value="Sulfate transporter, putative"/>
    <property type="match status" value="1"/>
</dbReference>
<evidence type="ECO:0000256" key="3">
    <source>
        <dbReference type="ARBA" id="ARBA00022989"/>
    </source>
</evidence>
<dbReference type="Gene3D" id="3.30.750.24">
    <property type="entry name" value="STAS domain"/>
    <property type="match status" value="1"/>
</dbReference>
<dbReference type="Pfam" id="PF00916">
    <property type="entry name" value="Sulfate_transp"/>
    <property type="match status" value="1"/>
</dbReference>
<dbReference type="EMBL" id="JABFTP020000062">
    <property type="protein sequence ID" value="KAL3273303.1"/>
    <property type="molecule type" value="Genomic_DNA"/>
</dbReference>
<dbReference type="InterPro" id="IPR001902">
    <property type="entry name" value="SLC26A/SulP_fam"/>
</dbReference>
<comment type="caution">
    <text evidence="8">The sequence shown here is derived from an EMBL/GenBank/DDBJ whole genome shotgun (WGS) entry which is preliminary data.</text>
</comment>
<gene>
    <name evidence="8" type="ORF">HHI36_014756</name>
</gene>
<dbReference type="PANTHER" id="PTHR11814">
    <property type="entry name" value="SULFATE TRANSPORTER"/>
    <property type="match status" value="1"/>
</dbReference>
<protein>
    <recommendedName>
        <fullName evidence="10">Sodium-independent sulfate anion transporter</fullName>
    </recommendedName>
</protein>
<keyword evidence="2 5" id="KW-0812">Transmembrane</keyword>
<organism evidence="8 9">
    <name type="scientific">Cryptolaemus montrouzieri</name>
    <dbReference type="NCBI Taxonomy" id="559131"/>
    <lineage>
        <taxon>Eukaryota</taxon>
        <taxon>Metazoa</taxon>
        <taxon>Ecdysozoa</taxon>
        <taxon>Arthropoda</taxon>
        <taxon>Hexapoda</taxon>
        <taxon>Insecta</taxon>
        <taxon>Pterygota</taxon>
        <taxon>Neoptera</taxon>
        <taxon>Endopterygota</taxon>
        <taxon>Coleoptera</taxon>
        <taxon>Polyphaga</taxon>
        <taxon>Cucujiformia</taxon>
        <taxon>Coccinelloidea</taxon>
        <taxon>Coccinellidae</taxon>
        <taxon>Scymninae</taxon>
        <taxon>Scymnini</taxon>
        <taxon>Cryptolaemus</taxon>
    </lineage>
</organism>
<accession>A0ABD2N3N5</accession>
<feature type="transmembrane region" description="Helical" evidence="5">
    <location>
        <begin position="353"/>
        <end position="371"/>
    </location>
</feature>
<dbReference type="InterPro" id="IPR036513">
    <property type="entry name" value="STAS_dom_sf"/>
</dbReference>
<proteinExistence type="predicted"/>
<feature type="transmembrane region" description="Helical" evidence="5">
    <location>
        <begin position="328"/>
        <end position="347"/>
    </location>
</feature>
<reference evidence="8 9" key="1">
    <citation type="journal article" date="2021" name="BMC Biol.">
        <title>Horizontally acquired antibacterial genes associated with adaptive radiation of ladybird beetles.</title>
        <authorList>
            <person name="Li H.S."/>
            <person name="Tang X.F."/>
            <person name="Huang Y.H."/>
            <person name="Xu Z.Y."/>
            <person name="Chen M.L."/>
            <person name="Du X.Y."/>
            <person name="Qiu B.Y."/>
            <person name="Chen P.T."/>
            <person name="Zhang W."/>
            <person name="Slipinski A."/>
            <person name="Escalona H.E."/>
            <person name="Waterhouse R.M."/>
            <person name="Zwick A."/>
            <person name="Pang H."/>
        </authorList>
    </citation>
    <scope>NUCLEOTIDE SEQUENCE [LARGE SCALE GENOMIC DNA]</scope>
    <source>
        <strain evidence="8">SYSU2018</strain>
    </source>
</reference>
<feature type="transmembrane region" description="Helical" evidence="5">
    <location>
        <begin position="189"/>
        <end position="213"/>
    </location>
</feature>
<evidence type="ECO:0000256" key="4">
    <source>
        <dbReference type="ARBA" id="ARBA00023136"/>
    </source>
</evidence>
<evidence type="ECO:0000256" key="5">
    <source>
        <dbReference type="SAM" id="Phobius"/>
    </source>
</evidence>
<dbReference type="AlphaFoldDB" id="A0ABD2N3N5"/>
<dbReference type="CDD" id="cd07042">
    <property type="entry name" value="STAS_SulP_like_sulfate_transporter"/>
    <property type="match status" value="1"/>
</dbReference>
<keyword evidence="4 5" id="KW-0472">Membrane</keyword>
<name>A0ABD2N3N5_9CUCU</name>
<evidence type="ECO:0000313" key="9">
    <source>
        <dbReference type="Proteomes" id="UP001516400"/>
    </source>
</evidence>
<dbReference type="GO" id="GO:0016020">
    <property type="term" value="C:membrane"/>
    <property type="evidence" value="ECO:0007669"/>
    <property type="project" value="UniProtKB-SubCell"/>
</dbReference>
<evidence type="ECO:0000256" key="1">
    <source>
        <dbReference type="ARBA" id="ARBA00004141"/>
    </source>
</evidence>
<feature type="transmembrane region" description="Helical" evidence="5">
    <location>
        <begin position="94"/>
        <end position="112"/>
    </location>
</feature>
<keyword evidence="3 5" id="KW-1133">Transmembrane helix</keyword>